<dbReference type="AlphaFoldDB" id="A0A1S0TW46"/>
<gene>
    <name evidence="1" type="ORF">LOAG_07651</name>
</gene>
<dbReference type="CTD" id="9945073"/>
<dbReference type="KEGG" id="loa:LOAG_07651"/>
<reference evidence="1" key="1">
    <citation type="submission" date="2012-04" db="EMBL/GenBank/DDBJ databases">
        <title>The Genome Sequence of Loa loa.</title>
        <authorList>
            <consortium name="The Broad Institute Genome Sequencing Platform"/>
            <consortium name="Broad Institute Genome Sequencing Center for Infectious Disease"/>
            <person name="Nutman T.B."/>
            <person name="Fink D.L."/>
            <person name="Russ C."/>
            <person name="Young S."/>
            <person name="Zeng Q."/>
            <person name="Gargeya S."/>
            <person name="Alvarado L."/>
            <person name="Berlin A."/>
            <person name="Chapman S.B."/>
            <person name="Chen Z."/>
            <person name="Freedman E."/>
            <person name="Gellesch M."/>
            <person name="Goldberg J."/>
            <person name="Griggs A."/>
            <person name="Gujja S."/>
            <person name="Heilman E.R."/>
            <person name="Heiman D."/>
            <person name="Howarth C."/>
            <person name="Mehta T."/>
            <person name="Neiman D."/>
            <person name="Pearson M."/>
            <person name="Roberts A."/>
            <person name="Saif S."/>
            <person name="Shea T."/>
            <person name="Shenoy N."/>
            <person name="Sisk P."/>
            <person name="Stolte C."/>
            <person name="Sykes S."/>
            <person name="White J."/>
            <person name="Yandava C."/>
            <person name="Haas B."/>
            <person name="Henn M.R."/>
            <person name="Nusbaum C."/>
            <person name="Birren B."/>
        </authorList>
    </citation>
    <scope>NUCLEOTIDE SEQUENCE [LARGE SCALE GENOMIC DNA]</scope>
</reference>
<dbReference type="RefSeq" id="XP_003143232.1">
    <property type="nucleotide sequence ID" value="XM_003143184.1"/>
</dbReference>
<dbReference type="InParanoid" id="A0A1S0TW46"/>
<accession>A0A1S0TW46</accession>
<organism evidence="1">
    <name type="scientific">Loa loa</name>
    <name type="common">Eye worm</name>
    <name type="synonym">Filaria loa</name>
    <dbReference type="NCBI Taxonomy" id="7209"/>
    <lineage>
        <taxon>Eukaryota</taxon>
        <taxon>Metazoa</taxon>
        <taxon>Ecdysozoa</taxon>
        <taxon>Nematoda</taxon>
        <taxon>Chromadorea</taxon>
        <taxon>Rhabditida</taxon>
        <taxon>Spirurina</taxon>
        <taxon>Spiruromorpha</taxon>
        <taxon>Filarioidea</taxon>
        <taxon>Onchocercidae</taxon>
        <taxon>Loa</taxon>
    </lineage>
</organism>
<evidence type="ECO:0000313" key="1">
    <source>
        <dbReference type="EMBL" id="EFO20839.1"/>
    </source>
</evidence>
<sequence>MAISYHISTVYSSRLSVKEVNSDSKDWLLSSDDVSYRHLTTLFPFPHSPSLVFDFYLYIYIYMPHLQPHSHRHTHTHGHEHRSHTDTDRSVYIHIQTRRLEKHYVVREVLIINFH</sequence>
<dbReference type="GeneID" id="9945073"/>
<protein>
    <submittedName>
        <fullName evidence="1">Uncharacterized protein</fullName>
    </submittedName>
</protein>
<dbReference type="EMBL" id="JH712186">
    <property type="protein sequence ID" value="EFO20839.1"/>
    <property type="molecule type" value="Genomic_DNA"/>
</dbReference>
<proteinExistence type="predicted"/>
<name>A0A1S0TW46_LOALO</name>